<evidence type="ECO:0000313" key="3">
    <source>
        <dbReference type="EMBL" id="OBQ50296.1"/>
    </source>
</evidence>
<dbReference type="SUPFAM" id="SSF158791">
    <property type="entry name" value="MgtE N-terminal domain-like"/>
    <property type="match status" value="1"/>
</dbReference>
<dbReference type="Gene3D" id="1.25.60.10">
    <property type="entry name" value="MgtE N-terminal domain-like"/>
    <property type="match status" value="1"/>
</dbReference>
<name>A0A1B7XC77_9BACT</name>
<evidence type="ECO:0000256" key="2">
    <source>
        <dbReference type="SAM" id="MobiDB-lite"/>
    </source>
</evidence>
<keyword evidence="4" id="KW-1185">Reference proteome</keyword>
<feature type="coiled-coil region" evidence="1">
    <location>
        <begin position="87"/>
        <end position="138"/>
    </location>
</feature>
<dbReference type="InterPro" id="IPR038076">
    <property type="entry name" value="MgtE_N_sf"/>
</dbReference>
<organism evidence="3 4">
    <name type="scientific">Halodesulfovibrio spirochaetisodalis</name>
    <dbReference type="NCBI Taxonomy" id="1560234"/>
    <lineage>
        <taxon>Bacteria</taxon>
        <taxon>Pseudomonadati</taxon>
        <taxon>Thermodesulfobacteriota</taxon>
        <taxon>Desulfovibrionia</taxon>
        <taxon>Desulfovibrionales</taxon>
        <taxon>Desulfovibrionaceae</taxon>
        <taxon>Halodesulfovibrio</taxon>
    </lineage>
</organism>
<evidence type="ECO:0000256" key="1">
    <source>
        <dbReference type="SAM" id="Coils"/>
    </source>
</evidence>
<gene>
    <name evidence="3" type="ORF">SP90_10195</name>
</gene>
<dbReference type="PATRIC" id="fig|1560234.3.peg.879"/>
<evidence type="ECO:0000313" key="4">
    <source>
        <dbReference type="Proteomes" id="UP000091979"/>
    </source>
</evidence>
<dbReference type="Proteomes" id="UP000091979">
    <property type="component" value="Unassembled WGS sequence"/>
</dbReference>
<keyword evidence="1" id="KW-0175">Coiled coil</keyword>
<accession>A0A1B7XC77</accession>
<feature type="region of interest" description="Disordered" evidence="2">
    <location>
        <begin position="63"/>
        <end position="83"/>
    </location>
</feature>
<dbReference type="EMBL" id="JXMS01000016">
    <property type="protein sequence ID" value="OBQ50296.1"/>
    <property type="molecule type" value="Genomic_DNA"/>
</dbReference>
<protein>
    <recommendedName>
        <fullName evidence="5">Magnesium transporter MgtE intracellular domain-containing protein</fullName>
    </recommendedName>
</protein>
<dbReference type="AlphaFoldDB" id="A0A1B7XC77"/>
<dbReference type="STRING" id="1560234.SP90_10195"/>
<comment type="caution">
    <text evidence="3">The sequence shown here is derived from an EMBL/GenBank/DDBJ whole genome shotgun (WGS) entry which is preliminary data.</text>
</comment>
<evidence type="ECO:0008006" key="5">
    <source>
        <dbReference type="Google" id="ProtNLM"/>
    </source>
</evidence>
<reference evidence="3 4" key="1">
    <citation type="submission" date="2015-01" db="EMBL/GenBank/DDBJ databases">
        <title>Desulfovibrio sp. JC271 draft genome sequence.</title>
        <authorList>
            <person name="Shivani Y."/>
            <person name="Subhash Y."/>
            <person name="Sasikala C."/>
            <person name="Ramana C.V."/>
        </authorList>
    </citation>
    <scope>NUCLEOTIDE SEQUENCE [LARGE SCALE GENOMIC DNA]</scope>
    <source>
        <strain evidence="3 4">JC271</strain>
    </source>
</reference>
<sequence length="206" mass="23256">MFKLILVGSIVFDGDKQLTSILPEDTVKQVKTVAENTSVTLEERFAQVKENLPSAPATLTTTTAHAEVKEEPKQPAPEPVVEDSMTRDLLKNKQVELSRREQELERLQSTIDAKLAQLQTLEKRLKVMLRNAKETQDKKMKHLVDVYSNMKAKQAAQVLQTLDEKISVKILAGMRGRKAGEILTYVRADKAARLSEELTKMQLPFE</sequence>
<proteinExistence type="predicted"/>